<keyword evidence="4" id="KW-1185">Reference proteome</keyword>
<evidence type="ECO:0000313" key="4">
    <source>
        <dbReference type="Proteomes" id="UP000612456"/>
    </source>
</evidence>
<protein>
    <submittedName>
        <fullName evidence="3">Sugar ABC transporter substrate-binding protein</fullName>
    </submittedName>
</protein>
<dbReference type="Proteomes" id="UP000612456">
    <property type="component" value="Unassembled WGS sequence"/>
</dbReference>
<dbReference type="AlphaFoldDB" id="A0A916YRY9"/>
<comment type="caution">
    <text evidence="3">The sequence shown here is derived from an EMBL/GenBank/DDBJ whole genome shotgun (WGS) entry which is preliminary data.</text>
</comment>
<reference evidence="3" key="2">
    <citation type="submission" date="2020-09" db="EMBL/GenBank/DDBJ databases">
        <authorList>
            <person name="Sun Q."/>
            <person name="Zhou Y."/>
        </authorList>
    </citation>
    <scope>NUCLEOTIDE SEQUENCE</scope>
    <source>
        <strain evidence="3">CGMCC 1.15178</strain>
    </source>
</reference>
<dbReference type="Gene3D" id="3.40.190.10">
    <property type="entry name" value="Periplasmic binding protein-like II"/>
    <property type="match status" value="2"/>
</dbReference>
<organism evidence="3 4">
    <name type="scientific">Paenibacillus nasutitermitis</name>
    <dbReference type="NCBI Taxonomy" id="1652958"/>
    <lineage>
        <taxon>Bacteria</taxon>
        <taxon>Bacillati</taxon>
        <taxon>Bacillota</taxon>
        <taxon>Bacilli</taxon>
        <taxon>Bacillales</taxon>
        <taxon>Paenibacillaceae</taxon>
        <taxon>Paenibacillus</taxon>
    </lineage>
</organism>
<dbReference type="EMBL" id="BMHP01000001">
    <property type="protein sequence ID" value="GGD58238.1"/>
    <property type="molecule type" value="Genomic_DNA"/>
</dbReference>
<evidence type="ECO:0000313" key="3">
    <source>
        <dbReference type="EMBL" id="GGD58238.1"/>
    </source>
</evidence>
<evidence type="ECO:0000256" key="2">
    <source>
        <dbReference type="SAM" id="SignalP"/>
    </source>
</evidence>
<name>A0A916YRY9_9BACL</name>
<evidence type="ECO:0000256" key="1">
    <source>
        <dbReference type="SAM" id="MobiDB-lite"/>
    </source>
</evidence>
<gene>
    <name evidence="3" type="ORF">GCM10010911_15050</name>
</gene>
<dbReference type="SUPFAM" id="SSF53850">
    <property type="entry name" value="Periplasmic binding protein-like II"/>
    <property type="match status" value="1"/>
</dbReference>
<dbReference type="PROSITE" id="PS51257">
    <property type="entry name" value="PROKAR_LIPOPROTEIN"/>
    <property type="match status" value="1"/>
</dbReference>
<accession>A0A916YRY9</accession>
<proteinExistence type="predicted"/>
<dbReference type="PANTHER" id="PTHR43649">
    <property type="entry name" value="ARABINOSE-BINDING PROTEIN-RELATED"/>
    <property type="match status" value="1"/>
</dbReference>
<dbReference type="PANTHER" id="PTHR43649:SF12">
    <property type="entry name" value="DIACETYLCHITOBIOSE BINDING PROTEIN DASA"/>
    <property type="match status" value="1"/>
</dbReference>
<keyword evidence="2" id="KW-0732">Signal</keyword>
<feature type="compositionally biased region" description="Polar residues" evidence="1">
    <location>
        <begin position="32"/>
        <end position="41"/>
    </location>
</feature>
<dbReference type="Pfam" id="PF01547">
    <property type="entry name" value="SBP_bac_1"/>
    <property type="match status" value="1"/>
</dbReference>
<reference evidence="3" key="1">
    <citation type="journal article" date="2014" name="Int. J. Syst. Evol. Microbiol.">
        <title>Complete genome sequence of Corynebacterium casei LMG S-19264T (=DSM 44701T), isolated from a smear-ripened cheese.</title>
        <authorList>
            <consortium name="US DOE Joint Genome Institute (JGI-PGF)"/>
            <person name="Walter F."/>
            <person name="Albersmeier A."/>
            <person name="Kalinowski J."/>
            <person name="Ruckert C."/>
        </authorList>
    </citation>
    <scope>NUCLEOTIDE SEQUENCE</scope>
    <source>
        <strain evidence="3">CGMCC 1.15178</strain>
    </source>
</reference>
<feature type="signal peptide" evidence="2">
    <location>
        <begin position="1"/>
        <end position="24"/>
    </location>
</feature>
<dbReference type="RefSeq" id="WP_188990575.1">
    <property type="nucleotide sequence ID" value="NZ_BMHP01000001.1"/>
</dbReference>
<dbReference type="InterPro" id="IPR050490">
    <property type="entry name" value="Bact_solute-bd_prot1"/>
</dbReference>
<feature type="chain" id="PRO_5039554931" evidence="2">
    <location>
        <begin position="25"/>
        <end position="556"/>
    </location>
</feature>
<dbReference type="InterPro" id="IPR006059">
    <property type="entry name" value="SBP"/>
</dbReference>
<feature type="region of interest" description="Disordered" evidence="1">
    <location>
        <begin position="27"/>
        <end position="51"/>
    </location>
</feature>
<dbReference type="CDD" id="cd13580">
    <property type="entry name" value="PBP2_AlgQ_like_1"/>
    <property type="match status" value="1"/>
</dbReference>
<sequence length="556" mass="61516">MKRMSRLALSCVLVAVLAVLSACSGNSKEETTTPAAQSGKTNEVGDTKGTEPVEITMARESEADVKYLAGESIDKNSVTDAIAKDLGITIKNQWVAETAQYEQKVQMSISSDDIPDLMAVSMAQLQQLIEADMILDLTDLYESDATAETKAYLTGDGGKQLNSAKHEGKLMAIPQTNGPYGASTQVWIRRDWLKKLNLQEPKTMQDVLAISAAFAKQDPGGTGKSYGLPLTKDLLKDVTFDLRGFFNSYHAYPTQWIKDSSGQLVSGDIQPEMKQALKQLQDMYKDGQIDPEFAVKDLVKENELLASDKIGVVYGPFWLSAYPLLGNAVKDGKLVQDWWPYPITSIDDKPALSQIELGVQKYYVVSKKAKHPEAAIKLLNKWVQAYTAPTESDKVYFLQNNEAASYYKLSPIRTFSQTETITLGDVVPKAVEAKDPSGLTGLEAPNRYGKIMKYLDGDTGEWAEYPISGPGGSFSIMYDYLQKDLYHFNEFYGAPGSAMLEKKPVLDAKMSEIMIKIIMNQVPIDDFDKFVAEWKKLGGDEITAEVNEWYKTASTS</sequence>